<dbReference type="Gene3D" id="3.10.490.10">
    <property type="entry name" value="Gamma-glutamyl cyclotransferase-like"/>
    <property type="match status" value="1"/>
</dbReference>
<dbReference type="AlphaFoldDB" id="A0A100Y0J1"/>
<gene>
    <name evidence="1" type="ORF">ATE80_29615</name>
</gene>
<keyword evidence="2" id="KW-1185">Reference proteome</keyword>
<name>A0A100Y0J1_9ACTN</name>
<evidence type="ECO:0000313" key="2">
    <source>
        <dbReference type="Proteomes" id="UP000054011"/>
    </source>
</evidence>
<reference evidence="1 2" key="1">
    <citation type="submission" date="2015-11" db="EMBL/GenBank/DDBJ databases">
        <title>Genome-wide analysis reveals the secondary metabolome in Streptomyces kanasensis ZX01.</title>
        <authorList>
            <person name="Zhang G."/>
            <person name="Han L."/>
            <person name="Feng J."/>
            <person name="Zhang X."/>
        </authorList>
    </citation>
    <scope>NUCLEOTIDE SEQUENCE [LARGE SCALE GENOMIC DNA]</scope>
    <source>
        <strain evidence="1 2">ZX01</strain>
    </source>
</reference>
<protein>
    <submittedName>
        <fullName evidence="1">Histone deacetylase</fullName>
    </submittedName>
</protein>
<proteinExistence type="predicted"/>
<sequence length="233" mass="23714">MRTPEPPRAGAGAGAGAGGAGVWYLAYGSNADPGRLGCYLRGGRPEGGRRVYPGCRDRAAPRASAAVEVPGAVYFATESPVWGGGRAFYDPAVPGGPVLARAYLITPGQFSDLAAQEMYRTPGQGPDLDLTGVLRDGRAVLGDGRYETLVCAGLLDGRPLLTFTAPWAMGAVPPNPPSAAYLRCVAHGLLGAGAWDARTVAGYLAARPGAVGCWTAGQVLDLAGYGEGPAGRG</sequence>
<dbReference type="OrthoDB" id="3470041at2"/>
<comment type="caution">
    <text evidence="1">The sequence shown here is derived from an EMBL/GenBank/DDBJ whole genome shotgun (WGS) entry which is preliminary data.</text>
</comment>
<dbReference type="STRING" id="936756.ATE80_29615"/>
<accession>A0A100Y0J1</accession>
<dbReference type="EMBL" id="LNSV01000150">
    <property type="protein sequence ID" value="KUH35370.1"/>
    <property type="molecule type" value="Genomic_DNA"/>
</dbReference>
<dbReference type="Proteomes" id="UP000054011">
    <property type="component" value="Unassembled WGS sequence"/>
</dbReference>
<evidence type="ECO:0000313" key="1">
    <source>
        <dbReference type="EMBL" id="KUH35370.1"/>
    </source>
</evidence>
<organism evidence="1 2">
    <name type="scientific">Streptomyces kanasensis</name>
    <dbReference type="NCBI Taxonomy" id="936756"/>
    <lineage>
        <taxon>Bacteria</taxon>
        <taxon>Bacillati</taxon>
        <taxon>Actinomycetota</taxon>
        <taxon>Actinomycetes</taxon>
        <taxon>Kitasatosporales</taxon>
        <taxon>Streptomycetaceae</taxon>
        <taxon>Streptomyces</taxon>
    </lineage>
</organism>